<gene>
    <name evidence="2" type="ORF">PDE001_LOCUS5295</name>
</gene>
<dbReference type="EMBL" id="CANTFM010000987">
    <property type="protein sequence ID" value="CAI5733078.1"/>
    <property type="molecule type" value="Genomic_DNA"/>
</dbReference>
<feature type="domain" description="K Homology" evidence="1">
    <location>
        <begin position="12"/>
        <end position="62"/>
    </location>
</feature>
<dbReference type="AlphaFoldDB" id="A0AAV0U9M9"/>
<evidence type="ECO:0000313" key="2">
    <source>
        <dbReference type="EMBL" id="CAI5733078.1"/>
    </source>
</evidence>
<dbReference type="CDD" id="cd00105">
    <property type="entry name" value="KH-I"/>
    <property type="match status" value="1"/>
</dbReference>
<protein>
    <recommendedName>
        <fullName evidence="1">K Homology domain-containing protein</fullName>
    </recommendedName>
</protein>
<dbReference type="Proteomes" id="UP001162029">
    <property type="component" value="Unassembled WGS sequence"/>
</dbReference>
<dbReference type="Gene3D" id="3.30.1370.10">
    <property type="entry name" value="K Homology domain, type 1"/>
    <property type="match status" value="1"/>
</dbReference>
<proteinExistence type="predicted"/>
<dbReference type="GO" id="GO:0003723">
    <property type="term" value="F:RNA binding"/>
    <property type="evidence" value="ECO:0007669"/>
    <property type="project" value="InterPro"/>
</dbReference>
<dbReference type="InterPro" id="IPR004088">
    <property type="entry name" value="KH_dom_type_1"/>
</dbReference>
<evidence type="ECO:0000259" key="1">
    <source>
        <dbReference type="Pfam" id="PF00013"/>
    </source>
</evidence>
<dbReference type="Pfam" id="PF00013">
    <property type="entry name" value="KH_1"/>
    <property type="match status" value="1"/>
</dbReference>
<comment type="caution">
    <text evidence="2">The sequence shown here is derived from an EMBL/GenBank/DDBJ whole genome shotgun (WGS) entry which is preliminary data.</text>
</comment>
<keyword evidence="3" id="KW-1185">Reference proteome</keyword>
<evidence type="ECO:0000313" key="3">
    <source>
        <dbReference type="Proteomes" id="UP001162029"/>
    </source>
</evidence>
<sequence length="173" mass="19833">MSYHSSGTNTKDVSIPDHVSVGAVIGRGGSYCKALHVKHGVRCSVDRIDRKVALKGPRSGIETRGGPTHWWTFRKDEETSSNFEIDEYPYRLQQSGRAVETASRNESWIKEFHEHDTANVMSYLWETPSELPPKIKLSFGKLCFKLKSTRYENSTISWPGLQKLRNYHDFLTR</sequence>
<dbReference type="InterPro" id="IPR036612">
    <property type="entry name" value="KH_dom_type_1_sf"/>
</dbReference>
<reference evidence="2" key="1">
    <citation type="submission" date="2022-12" db="EMBL/GenBank/DDBJ databases">
        <authorList>
            <person name="Webb A."/>
        </authorList>
    </citation>
    <scope>NUCLEOTIDE SEQUENCE</scope>
    <source>
        <strain evidence="2">Pd1</strain>
    </source>
</reference>
<dbReference type="SUPFAM" id="SSF54791">
    <property type="entry name" value="Eukaryotic type KH-domain (KH-domain type I)"/>
    <property type="match status" value="1"/>
</dbReference>
<organism evidence="2 3">
    <name type="scientific">Peronospora destructor</name>
    <dbReference type="NCBI Taxonomy" id="86335"/>
    <lineage>
        <taxon>Eukaryota</taxon>
        <taxon>Sar</taxon>
        <taxon>Stramenopiles</taxon>
        <taxon>Oomycota</taxon>
        <taxon>Peronosporomycetes</taxon>
        <taxon>Peronosporales</taxon>
        <taxon>Peronosporaceae</taxon>
        <taxon>Peronospora</taxon>
    </lineage>
</organism>
<accession>A0AAV0U9M9</accession>
<name>A0AAV0U9M9_9STRA</name>